<dbReference type="EMBL" id="BMRB01000001">
    <property type="protein sequence ID" value="GGS24195.1"/>
    <property type="molecule type" value="Genomic_DNA"/>
</dbReference>
<organism evidence="2 3">
    <name type="scientific">Actinokineospora fastidiosa</name>
    <dbReference type="NCBI Taxonomy" id="1816"/>
    <lineage>
        <taxon>Bacteria</taxon>
        <taxon>Bacillati</taxon>
        <taxon>Actinomycetota</taxon>
        <taxon>Actinomycetes</taxon>
        <taxon>Pseudonocardiales</taxon>
        <taxon>Pseudonocardiaceae</taxon>
        <taxon>Actinokineospora</taxon>
    </lineage>
</organism>
<accession>A0A918G8X6</accession>
<dbReference type="Proteomes" id="UP000660680">
    <property type="component" value="Unassembled WGS sequence"/>
</dbReference>
<name>A0A918G8X6_9PSEU</name>
<evidence type="ECO:0000259" key="1">
    <source>
        <dbReference type="PROSITE" id="PS50075"/>
    </source>
</evidence>
<dbReference type="RefSeq" id="WP_189209631.1">
    <property type="nucleotide sequence ID" value="NZ_BMRB01000001.1"/>
</dbReference>
<dbReference type="InterPro" id="IPR009081">
    <property type="entry name" value="PP-bd_ACP"/>
</dbReference>
<comment type="caution">
    <text evidence="2">The sequence shown here is derived from an EMBL/GenBank/DDBJ whole genome shotgun (WGS) entry which is preliminary data.</text>
</comment>
<protein>
    <recommendedName>
        <fullName evidence="1">Carrier domain-containing protein</fullName>
    </recommendedName>
</protein>
<sequence>MFETLKNILVDKLKISGDQIVAEATKEDIELDSLAVVELSLVLEKELGLKISDDELMELDTVGEIVALMEQRAGSVTV</sequence>
<evidence type="ECO:0000313" key="2">
    <source>
        <dbReference type="EMBL" id="GGS24195.1"/>
    </source>
</evidence>
<dbReference type="PROSITE" id="PS50075">
    <property type="entry name" value="CARRIER"/>
    <property type="match status" value="1"/>
</dbReference>
<dbReference type="InterPro" id="IPR036736">
    <property type="entry name" value="ACP-like_sf"/>
</dbReference>
<keyword evidence="3" id="KW-1185">Reference proteome</keyword>
<gene>
    <name evidence="2" type="ORF">GCM10010171_16690</name>
</gene>
<dbReference type="SUPFAM" id="SSF47336">
    <property type="entry name" value="ACP-like"/>
    <property type="match status" value="1"/>
</dbReference>
<dbReference type="Gene3D" id="1.10.1200.10">
    <property type="entry name" value="ACP-like"/>
    <property type="match status" value="1"/>
</dbReference>
<proteinExistence type="predicted"/>
<evidence type="ECO:0000313" key="3">
    <source>
        <dbReference type="Proteomes" id="UP000660680"/>
    </source>
</evidence>
<dbReference type="Pfam" id="PF00550">
    <property type="entry name" value="PP-binding"/>
    <property type="match status" value="1"/>
</dbReference>
<dbReference type="AlphaFoldDB" id="A0A918G8X6"/>
<reference evidence="2" key="1">
    <citation type="journal article" date="2014" name="Int. J. Syst. Evol. Microbiol.">
        <title>Complete genome sequence of Corynebacterium casei LMG S-19264T (=DSM 44701T), isolated from a smear-ripened cheese.</title>
        <authorList>
            <consortium name="US DOE Joint Genome Institute (JGI-PGF)"/>
            <person name="Walter F."/>
            <person name="Albersmeier A."/>
            <person name="Kalinowski J."/>
            <person name="Ruckert C."/>
        </authorList>
    </citation>
    <scope>NUCLEOTIDE SEQUENCE</scope>
    <source>
        <strain evidence="2">JCM 3276</strain>
    </source>
</reference>
<feature type="domain" description="Carrier" evidence="1">
    <location>
        <begin position="1"/>
        <end position="73"/>
    </location>
</feature>
<reference evidence="2" key="2">
    <citation type="submission" date="2020-09" db="EMBL/GenBank/DDBJ databases">
        <authorList>
            <person name="Sun Q."/>
            <person name="Ohkuma M."/>
        </authorList>
    </citation>
    <scope>NUCLEOTIDE SEQUENCE</scope>
    <source>
        <strain evidence="2">JCM 3276</strain>
    </source>
</reference>